<protein>
    <submittedName>
        <fullName evidence="2">Uncharacterized protein</fullName>
    </submittedName>
</protein>
<feature type="transmembrane region" description="Helical" evidence="1">
    <location>
        <begin position="19"/>
        <end position="37"/>
    </location>
</feature>
<name>A0AAX0U1F6_BURPE</name>
<proteinExistence type="predicted"/>
<gene>
    <name evidence="2" type="ORF">CWD88_32680</name>
</gene>
<comment type="caution">
    <text evidence="2">The sequence shown here is derived from an EMBL/GenBank/DDBJ whole genome shotgun (WGS) entry which is preliminary data.</text>
</comment>
<dbReference type="EMBL" id="PHRB01000052">
    <property type="protein sequence ID" value="PJO62167.1"/>
    <property type="molecule type" value="Genomic_DNA"/>
</dbReference>
<dbReference type="AlphaFoldDB" id="A0AAX0U1F6"/>
<keyword evidence="1" id="KW-1133">Transmembrane helix</keyword>
<accession>A0AAX0U1F6</accession>
<reference evidence="2 3" key="1">
    <citation type="submission" date="2017-11" db="EMBL/GenBank/DDBJ databases">
        <title>Molecular characterization of Burkholderia pseudomallei and closely related isolates from Vietnam.</title>
        <authorList>
            <person name="Ustinov D.V."/>
            <person name="Antonov A.S."/>
            <person name="Avdusheva E.F."/>
            <person name="Shpak I.M."/>
            <person name="Zakharova I.B."/>
            <person name="Thi L.A."/>
            <person name="Teteryatnikova N."/>
            <person name="Lopasteyskaya Y.A."/>
            <person name="Kuzyutina J.A."/>
            <person name="Ngo T.N."/>
            <person name="Victorov D.V."/>
        </authorList>
    </citation>
    <scope>NUCLEOTIDE SEQUENCE [LARGE SCALE GENOMIC DNA]</scope>
    <source>
        <strain evidence="2 3">V1512</strain>
    </source>
</reference>
<organism evidence="2 3">
    <name type="scientific">Burkholderia pseudomallei</name>
    <name type="common">Pseudomonas pseudomallei</name>
    <dbReference type="NCBI Taxonomy" id="28450"/>
    <lineage>
        <taxon>Bacteria</taxon>
        <taxon>Pseudomonadati</taxon>
        <taxon>Pseudomonadota</taxon>
        <taxon>Betaproteobacteria</taxon>
        <taxon>Burkholderiales</taxon>
        <taxon>Burkholderiaceae</taxon>
        <taxon>Burkholderia</taxon>
        <taxon>pseudomallei group</taxon>
    </lineage>
</organism>
<keyword evidence="1" id="KW-0472">Membrane</keyword>
<evidence type="ECO:0000256" key="1">
    <source>
        <dbReference type="SAM" id="Phobius"/>
    </source>
</evidence>
<evidence type="ECO:0000313" key="3">
    <source>
        <dbReference type="Proteomes" id="UP000231878"/>
    </source>
</evidence>
<keyword evidence="1" id="KW-0812">Transmembrane</keyword>
<sequence length="63" mass="6791">MRRGCAAHAPDACSTGAALGFRMQIVFAAIACIARIARQPCRVRSRVEGWRTRAVRCALSCVA</sequence>
<dbReference type="Proteomes" id="UP000231878">
    <property type="component" value="Unassembled WGS sequence"/>
</dbReference>
<evidence type="ECO:0000313" key="2">
    <source>
        <dbReference type="EMBL" id="PJO62167.1"/>
    </source>
</evidence>